<protein>
    <submittedName>
        <fullName evidence="2">Ubiquitin-like-conjugating enzyme ATG10</fullName>
    </submittedName>
</protein>
<reference evidence="2" key="1">
    <citation type="submission" date="2020-09" db="EMBL/GenBank/DDBJ databases">
        <title>Genome-Enabled Discovery of Anthraquinone Biosynthesis in Senna tora.</title>
        <authorList>
            <person name="Kang S.-H."/>
            <person name="Pandey R.P."/>
            <person name="Lee C.-M."/>
            <person name="Sim J.-S."/>
            <person name="Jeong J.-T."/>
            <person name="Choi B.-S."/>
            <person name="Jung M."/>
            <person name="Ginzburg D."/>
            <person name="Zhao K."/>
            <person name="Won S.Y."/>
            <person name="Oh T.-J."/>
            <person name="Yu Y."/>
            <person name="Kim N.-H."/>
            <person name="Lee O.R."/>
            <person name="Lee T.-H."/>
            <person name="Bashyal P."/>
            <person name="Kim T.-S."/>
            <person name="Lee W.-H."/>
            <person name="Kawkins C."/>
            <person name="Kim C.-K."/>
            <person name="Kim J.S."/>
            <person name="Ahn B.O."/>
            <person name="Rhee S.Y."/>
            <person name="Sohng J.K."/>
        </authorList>
    </citation>
    <scope>NUCLEOTIDE SEQUENCE</scope>
    <source>
        <tissue evidence="2">Leaf</tissue>
    </source>
</reference>
<keyword evidence="3" id="KW-1185">Reference proteome</keyword>
<dbReference type="OrthoDB" id="4089664at2759"/>
<organism evidence="2 3">
    <name type="scientific">Senna tora</name>
    <dbReference type="NCBI Taxonomy" id="362788"/>
    <lineage>
        <taxon>Eukaryota</taxon>
        <taxon>Viridiplantae</taxon>
        <taxon>Streptophyta</taxon>
        <taxon>Embryophyta</taxon>
        <taxon>Tracheophyta</taxon>
        <taxon>Spermatophyta</taxon>
        <taxon>Magnoliopsida</taxon>
        <taxon>eudicotyledons</taxon>
        <taxon>Gunneridae</taxon>
        <taxon>Pentapetalae</taxon>
        <taxon>rosids</taxon>
        <taxon>fabids</taxon>
        <taxon>Fabales</taxon>
        <taxon>Fabaceae</taxon>
        <taxon>Caesalpinioideae</taxon>
        <taxon>Cassia clade</taxon>
        <taxon>Senna</taxon>
    </lineage>
</organism>
<accession>A0A835CM29</accession>
<name>A0A835CM29_9FABA</name>
<dbReference type="EMBL" id="JAAIUW010000001">
    <property type="protein sequence ID" value="KAF7845145.1"/>
    <property type="molecule type" value="Genomic_DNA"/>
</dbReference>
<comment type="caution">
    <text evidence="2">The sequence shown here is derived from an EMBL/GenBank/DDBJ whole genome shotgun (WGS) entry which is preliminary data.</text>
</comment>
<proteinExistence type="predicted"/>
<feature type="region of interest" description="Disordered" evidence="1">
    <location>
        <begin position="74"/>
        <end position="101"/>
    </location>
</feature>
<evidence type="ECO:0000313" key="3">
    <source>
        <dbReference type="Proteomes" id="UP000634136"/>
    </source>
</evidence>
<sequence length="107" mass="12358">MDKKEAVKDMFPWDGTLSLSEFFVAAHTFSEKWKRFNPSVPPWLWVPCPKPHLVSSHEEEGYLSLENMCLLRSTEEKQDKGSPSQKEESNTSEKEEPFDYATLVCMA</sequence>
<evidence type="ECO:0000256" key="1">
    <source>
        <dbReference type="SAM" id="MobiDB-lite"/>
    </source>
</evidence>
<feature type="compositionally biased region" description="Basic and acidic residues" evidence="1">
    <location>
        <begin position="74"/>
        <end position="97"/>
    </location>
</feature>
<evidence type="ECO:0000313" key="2">
    <source>
        <dbReference type="EMBL" id="KAF7845145.1"/>
    </source>
</evidence>
<dbReference type="Proteomes" id="UP000634136">
    <property type="component" value="Unassembled WGS sequence"/>
</dbReference>
<dbReference type="AlphaFoldDB" id="A0A835CM29"/>
<gene>
    <name evidence="2" type="ORF">G2W53_002050</name>
</gene>